<dbReference type="EMBL" id="JBHSJG010000036">
    <property type="protein sequence ID" value="MFC4988346.1"/>
    <property type="molecule type" value="Genomic_DNA"/>
</dbReference>
<gene>
    <name evidence="2" type="ORF">ACFPFO_11385</name>
</gene>
<comment type="caution">
    <text evidence="2">The sequence shown here is derived from an EMBL/GenBank/DDBJ whole genome shotgun (WGS) entry which is preliminary data.</text>
</comment>
<evidence type="ECO:0000256" key="1">
    <source>
        <dbReference type="SAM" id="MobiDB-lite"/>
    </source>
</evidence>
<evidence type="ECO:0000313" key="3">
    <source>
        <dbReference type="Proteomes" id="UP001595925"/>
    </source>
</evidence>
<dbReference type="AlphaFoldDB" id="A0ABD5QF18"/>
<feature type="compositionally biased region" description="Basic and acidic residues" evidence="1">
    <location>
        <begin position="20"/>
        <end position="32"/>
    </location>
</feature>
<feature type="region of interest" description="Disordered" evidence="1">
    <location>
        <begin position="1"/>
        <end position="32"/>
    </location>
</feature>
<feature type="compositionally biased region" description="Basic and acidic residues" evidence="1">
    <location>
        <begin position="1"/>
        <end position="13"/>
    </location>
</feature>
<name>A0ABD5QF18_9EURY</name>
<sequence length="65" mass="7602">MSTEAPRRWEYRAVEPPTELTKRESANPETRMTELGREGWRLVETVSYDGGGTKFLIFERPLEDE</sequence>
<protein>
    <submittedName>
        <fullName evidence="2">DUF4177 domain-containing protein</fullName>
    </submittedName>
</protein>
<keyword evidence="3" id="KW-1185">Reference proteome</keyword>
<dbReference type="RefSeq" id="WP_114577478.1">
    <property type="nucleotide sequence ID" value="NZ_JAIVEF010000001.1"/>
</dbReference>
<dbReference type="Proteomes" id="UP001595925">
    <property type="component" value="Unassembled WGS sequence"/>
</dbReference>
<evidence type="ECO:0000313" key="2">
    <source>
        <dbReference type="EMBL" id="MFC4988346.1"/>
    </source>
</evidence>
<accession>A0ABD5QF18</accession>
<organism evidence="2 3">
    <name type="scientific">Saliphagus infecundisoli</name>
    <dbReference type="NCBI Taxonomy" id="1849069"/>
    <lineage>
        <taxon>Archaea</taxon>
        <taxon>Methanobacteriati</taxon>
        <taxon>Methanobacteriota</taxon>
        <taxon>Stenosarchaea group</taxon>
        <taxon>Halobacteria</taxon>
        <taxon>Halobacteriales</taxon>
        <taxon>Natrialbaceae</taxon>
        <taxon>Saliphagus</taxon>
    </lineage>
</organism>
<reference evidence="2 3" key="1">
    <citation type="journal article" date="2019" name="Int. J. Syst. Evol. Microbiol.">
        <title>The Global Catalogue of Microorganisms (GCM) 10K type strain sequencing project: providing services to taxonomists for standard genome sequencing and annotation.</title>
        <authorList>
            <consortium name="The Broad Institute Genomics Platform"/>
            <consortium name="The Broad Institute Genome Sequencing Center for Infectious Disease"/>
            <person name="Wu L."/>
            <person name="Ma J."/>
        </authorList>
    </citation>
    <scope>NUCLEOTIDE SEQUENCE [LARGE SCALE GENOMIC DNA]</scope>
    <source>
        <strain evidence="2 3">CGMCC 1.15824</strain>
    </source>
</reference>
<proteinExistence type="predicted"/>